<organism evidence="4 5">
    <name type="scientific">Telmatocola sphagniphila</name>
    <dbReference type="NCBI Taxonomy" id="1123043"/>
    <lineage>
        <taxon>Bacteria</taxon>
        <taxon>Pseudomonadati</taxon>
        <taxon>Planctomycetota</taxon>
        <taxon>Planctomycetia</taxon>
        <taxon>Gemmatales</taxon>
        <taxon>Gemmataceae</taxon>
    </lineage>
</organism>
<feature type="compositionally biased region" description="Polar residues" evidence="1">
    <location>
        <begin position="82"/>
        <end position="99"/>
    </location>
</feature>
<name>A0A8E6EWX1_9BACT</name>
<keyword evidence="2" id="KW-0812">Transmembrane</keyword>
<feature type="signal peptide" evidence="3">
    <location>
        <begin position="1"/>
        <end position="17"/>
    </location>
</feature>
<dbReference type="AlphaFoldDB" id="A0A8E6EWX1"/>
<accession>A0A8E6EWX1</accession>
<feature type="chain" id="PRO_5034194493" evidence="3">
    <location>
        <begin position="18"/>
        <end position="99"/>
    </location>
</feature>
<feature type="transmembrane region" description="Helical" evidence="2">
    <location>
        <begin position="27"/>
        <end position="51"/>
    </location>
</feature>
<dbReference type="KEGG" id="tsph:KIH39_11160"/>
<reference evidence="4" key="1">
    <citation type="submission" date="2021-05" db="EMBL/GenBank/DDBJ databases">
        <title>Complete genome sequence of the cellulolytic planctomycete Telmatocola sphagniphila SP2T and characterization of the first cellulase from planctomycetes.</title>
        <authorList>
            <person name="Rakitin A.L."/>
            <person name="Beletsky A.V."/>
            <person name="Naumoff D.G."/>
            <person name="Kulichevskaya I.S."/>
            <person name="Mardanov A.V."/>
            <person name="Ravin N.V."/>
            <person name="Dedysh S.N."/>
        </authorList>
    </citation>
    <scope>NUCLEOTIDE SEQUENCE</scope>
    <source>
        <strain evidence="4">SP2T</strain>
    </source>
</reference>
<keyword evidence="3" id="KW-0732">Signal</keyword>
<keyword evidence="2" id="KW-0472">Membrane</keyword>
<proteinExistence type="predicted"/>
<evidence type="ECO:0000313" key="4">
    <source>
        <dbReference type="EMBL" id="QVL34435.1"/>
    </source>
</evidence>
<evidence type="ECO:0000313" key="5">
    <source>
        <dbReference type="Proteomes" id="UP000676194"/>
    </source>
</evidence>
<keyword evidence="5" id="KW-1185">Reference proteome</keyword>
<keyword evidence="2" id="KW-1133">Transmembrane helix</keyword>
<evidence type="ECO:0000256" key="1">
    <source>
        <dbReference type="SAM" id="MobiDB-lite"/>
    </source>
</evidence>
<feature type="region of interest" description="Disordered" evidence="1">
    <location>
        <begin position="67"/>
        <end position="99"/>
    </location>
</feature>
<sequence length="99" mass="10566">MVLTVFGLLIASSNAMAYIGPGSGMEFIGYAMGLLVMLGAAFFSMLMWPVYTVLRWIRGPKLPTVAEQKTDDSILTPPTAPIENSTESEPAKTNSPVVG</sequence>
<dbReference type="RefSeq" id="WP_213499424.1">
    <property type="nucleotide sequence ID" value="NZ_CP074694.1"/>
</dbReference>
<dbReference type="Proteomes" id="UP000676194">
    <property type="component" value="Chromosome"/>
</dbReference>
<gene>
    <name evidence="4" type="ORF">KIH39_11160</name>
</gene>
<dbReference type="EMBL" id="CP074694">
    <property type="protein sequence ID" value="QVL34435.1"/>
    <property type="molecule type" value="Genomic_DNA"/>
</dbReference>
<evidence type="ECO:0000256" key="3">
    <source>
        <dbReference type="SAM" id="SignalP"/>
    </source>
</evidence>
<protein>
    <submittedName>
        <fullName evidence="4">Uncharacterized protein</fullName>
    </submittedName>
</protein>
<evidence type="ECO:0000256" key="2">
    <source>
        <dbReference type="SAM" id="Phobius"/>
    </source>
</evidence>